<proteinExistence type="predicted"/>
<evidence type="ECO:0000313" key="1">
    <source>
        <dbReference type="EMBL" id="KAA9040817.1"/>
    </source>
</evidence>
<gene>
    <name evidence="1" type="ORF">FW778_01895</name>
</gene>
<dbReference type="Proteomes" id="UP000326903">
    <property type="component" value="Unassembled WGS sequence"/>
</dbReference>
<reference evidence="1 2" key="1">
    <citation type="submission" date="2019-09" db="EMBL/GenBank/DDBJ databases">
        <title>Draft genome sequence of Ginsengibacter sp. BR5-29.</title>
        <authorList>
            <person name="Im W.-T."/>
        </authorList>
    </citation>
    <scope>NUCLEOTIDE SEQUENCE [LARGE SCALE GENOMIC DNA]</scope>
    <source>
        <strain evidence="1 2">BR5-29</strain>
    </source>
</reference>
<name>A0A5J5IL70_9BACT</name>
<keyword evidence="2" id="KW-1185">Reference proteome</keyword>
<dbReference type="EMBL" id="VYQF01000001">
    <property type="protein sequence ID" value="KAA9040817.1"/>
    <property type="molecule type" value="Genomic_DNA"/>
</dbReference>
<evidence type="ECO:0000313" key="2">
    <source>
        <dbReference type="Proteomes" id="UP000326903"/>
    </source>
</evidence>
<comment type="caution">
    <text evidence="1">The sequence shown here is derived from an EMBL/GenBank/DDBJ whole genome shotgun (WGS) entry which is preliminary data.</text>
</comment>
<dbReference type="AlphaFoldDB" id="A0A5J5IL70"/>
<organism evidence="1 2">
    <name type="scientific">Ginsengibacter hankyongi</name>
    <dbReference type="NCBI Taxonomy" id="2607284"/>
    <lineage>
        <taxon>Bacteria</taxon>
        <taxon>Pseudomonadati</taxon>
        <taxon>Bacteroidota</taxon>
        <taxon>Chitinophagia</taxon>
        <taxon>Chitinophagales</taxon>
        <taxon>Chitinophagaceae</taxon>
        <taxon>Ginsengibacter</taxon>
    </lineage>
</organism>
<accession>A0A5J5IL70</accession>
<dbReference type="RefSeq" id="WP_150412905.1">
    <property type="nucleotide sequence ID" value="NZ_VYQF01000001.1"/>
</dbReference>
<sequence>MRRDGEISYTCFGKTIMYLKQELAAMLKDRLVIGRKSILRKLKADVLKNASGCYLVFLIVSDNCATLATISG</sequence>
<protein>
    <submittedName>
        <fullName evidence="1">Uncharacterized protein</fullName>
    </submittedName>
</protein>